<dbReference type="InterPro" id="IPR023631">
    <property type="entry name" value="Amidase_dom"/>
</dbReference>
<evidence type="ECO:0000313" key="3">
    <source>
        <dbReference type="EMBL" id="CAH2043525.1"/>
    </source>
</evidence>
<dbReference type="Gene3D" id="3.90.1300.10">
    <property type="entry name" value="Amidase signature (AS) domain"/>
    <property type="match status" value="1"/>
</dbReference>
<organism evidence="3 4">
    <name type="scientific">Thlaspi arvense</name>
    <name type="common">Field penny-cress</name>
    <dbReference type="NCBI Taxonomy" id="13288"/>
    <lineage>
        <taxon>Eukaryota</taxon>
        <taxon>Viridiplantae</taxon>
        <taxon>Streptophyta</taxon>
        <taxon>Embryophyta</taxon>
        <taxon>Tracheophyta</taxon>
        <taxon>Spermatophyta</taxon>
        <taxon>Magnoliopsida</taxon>
        <taxon>eudicotyledons</taxon>
        <taxon>Gunneridae</taxon>
        <taxon>Pentapetalae</taxon>
        <taxon>rosids</taxon>
        <taxon>malvids</taxon>
        <taxon>Brassicales</taxon>
        <taxon>Brassicaceae</taxon>
        <taxon>Thlaspideae</taxon>
        <taxon>Thlaspi</taxon>
    </lineage>
</organism>
<feature type="domain" description="Amidase" evidence="2">
    <location>
        <begin position="218"/>
        <end position="629"/>
    </location>
</feature>
<dbReference type="GO" id="GO:0047412">
    <property type="term" value="F:N-(long-chain-acyl)ethanolamine deacylase activity"/>
    <property type="evidence" value="ECO:0007669"/>
    <property type="project" value="TreeGrafter"/>
</dbReference>
<dbReference type="EMBL" id="OU466858">
    <property type="protein sequence ID" value="CAH2043525.1"/>
    <property type="molecule type" value="Genomic_DNA"/>
</dbReference>
<dbReference type="AlphaFoldDB" id="A0AAU9RNI1"/>
<dbReference type="GO" id="GO:0070291">
    <property type="term" value="P:N-acylethanolamine metabolic process"/>
    <property type="evidence" value="ECO:0007669"/>
    <property type="project" value="TreeGrafter"/>
</dbReference>
<dbReference type="Proteomes" id="UP000836841">
    <property type="component" value="Chromosome 2"/>
</dbReference>
<gene>
    <name evidence="3" type="ORF">TAV2_LOCUS7643</name>
</gene>
<dbReference type="GO" id="GO:0016020">
    <property type="term" value="C:membrane"/>
    <property type="evidence" value="ECO:0007669"/>
    <property type="project" value="TreeGrafter"/>
</dbReference>
<dbReference type="PROSITE" id="PS00571">
    <property type="entry name" value="AMIDASES"/>
    <property type="match status" value="1"/>
</dbReference>
<name>A0AAU9RNI1_THLAR</name>
<keyword evidence="4" id="KW-1185">Reference proteome</keyword>
<dbReference type="InterPro" id="IPR000120">
    <property type="entry name" value="Amidase"/>
</dbReference>
<protein>
    <recommendedName>
        <fullName evidence="2">Amidase domain-containing protein</fullName>
    </recommendedName>
</protein>
<dbReference type="SUPFAM" id="SSF75304">
    <property type="entry name" value="Amidase signature (AS) enzymes"/>
    <property type="match status" value="1"/>
</dbReference>
<dbReference type="InterPro" id="IPR036928">
    <property type="entry name" value="AS_sf"/>
</dbReference>
<proteinExistence type="inferred from homology"/>
<dbReference type="Pfam" id="PF01425">
    <property type="entry name" value="Amidase"/>
    <property type="match status" value="1"/>
</dbReference>
<dbReference type="PANTHER" id="PTHR11895">
    <property type="entry name" value="TRANSAMIDASE"/>
    <property type="match status" value="1"/>
</dbReference>
<comment type="similarity">
    <text evidence="1">Belongs to the amidase family.</text>
</comment>
<evidence type="ECO:0000259" key="2">
    <source>
        <dbReference type="Pfam" id="PF01425"/>
    </source>
</evidence>
<feature type="non-terminal residue" evidence="3">
    <location>
        <position position="661"/>
    </location>
</feature>
<evidence type="ECO:0000256" key="1">
    <source>
        <dbReference type="ARBA" id="ARBA00009199"/>
    </source>
</evidence>
<reference evidence="3 4" key="1">
    <citation type="submission" date="2022-03" db="EMBL/GenBank/DDBJ databases">
        <authorList>
            <person name="Nunn A."/>
            <person name="Chopra R."/>
            <person name="Nunn A."/>
            <person name="Contreras Garrido A."/>
        </authorList>
    </citation>
    <scope>NUCLEOTIDE SEQUENCE [LARGE SCALE GENOMIC DNA]</scope>
</reference>
<evidence type="ECO:0000313" key="4">
    <source>
        <dbReference type="Proteomes" id="UP000836841"/>
    </source>
</evidence>
<feature type="non-terminal residue" evidence="3">
    <location>
        <position position="1"/>
    </location>
</feature>
<accession>A0AAU9RNI1</accession>
<sequence length="661" mass="71942">VAIQVSNNFTAHPHGFFKSVAKQVDCLDSPRLFGRSKFCYFVPRSSIQMGKYQVMKPASEVDVSGVKYKEGDIKAPHLTGFLFKLFVKILEAPLIGSSIVDSLKKNNGMTEIFRNTVIPEEPMFRPEFPSQKPELDVVIVGEDESPIDRLETALKCLPQYDPSRSFHADPKSSFRYWKIRDYAYAYRSKLTTPSEVAKQIISIIEEFKYDKPPTPFLTTFDANEVRKQAEASTKRFEEGNPISVLDGIFVTIKDDIDCLPHPTKGGTTWLHEVRSVEKDSVVVSRLRSCGAILLGKANMHELGMGTTGNNSNYGTTRNPHAPERYTGGSSSGSAAIVASGLCSAALGTDGGGSVRIPASLCGITGLKTTYGRTDMTGSLCQGGTVEIIGPLASSLEDALLVYAAILGSSSADRLHLNPTPPCFPKLLSHNGGNAIGSLRLGKYTTWFNDVNSSDISDKCEDILKLLSNNHGCEVAEIVVPELGEMRAAHVVSIGTATLCSLTPYCEAGKNSKLSYDTRTSFAIFRSFSASDYIAAQCLRRRLMEYHMDIFKNVDVIVTPTTGMTAPVIPPDALKNGETNFQVTAYLMRFVLAANLLGFPAISVPVGYDKEGLPIGLQIMARPWAEATVLALAAAVEELAPVTKKPAVFHDLLSTNRIQPEK</sequence>
<dbReference type="InterPro" id="IPR020556">
    <property type="entry name" value="Amidase_CS"/>
</dbReference>
<dbReference type="PANTHER" id="PTHR11895:SF156">
    <property type="entry name" value="FATTY ACID AMIDE HYDROLASE"/>
    <property type="match status" value="1"/>
</dbReference>